<dbReference type="Pfam" id="PF10618">
    <property type="entry name" value="Tail_tube"/>
    <property type="match status" value="1"/>
</dbReference>
<protein>
    <submittedName>
        <fullName evidence="1">Phage tail tube protein</fullName>
    </submittedName>
</protein>
<dbReference type="AlphaFoldDB" id="A0A1Y6CSD7"/>
<evidence type="ECO:0000313" key="1">
    <source>
        <dbReference type="EMBL" id="SMF85924.1"/>
    </source>
</evidence>
<sequence>MTQFLGRATIRVNGQVIETNKGASLDLGGTKRNPIVTGLKVGYAEETVPAMIECETSLAAGMSLEDWRNLVDATAIFECDTGQSYVIRDAFVTEAITLKDGDGGNVALKIAGPGAEEVA</sequence>
<dbReference type="RefSeq" id="WP_085127546.1">
    <property type="nucleotide sequence ID" value="NZ_FWZX01000075.1"/>
</dbReference>
<proteinExistence type="predicted"/>
<dbReference type="EMBL" id="FWZX01000075">
    <property type="protein sequence ID" value="SMF85924.1"/>
    <property type="molecule type" value="Genomic_DNA"/>
</dbReference>
<gene>
    <name evidence="1" type="ORF">SAMN05428998_1753</name>
</gene>
<keyword evidence="2" id="KW-1185">Reference proteome</keyword>
<name>A0A1Y6CSD7_9PROT</name>
<dbReference type="Proteomes" id="UP000192917">
    <property type="component" value="Unassembled WGS sequence"/>
</dbReference>
<dbReference type="InterPro" id="IPR019596">
    <property type="entry name" value="Phage_Mu_GpM_tail_tub"/>
</dbReference>
<dbReference type="STRING" id="560819.SAMN05428998_1753"/>
<reference evidence="1 2" key="1">
    <citation type="submission" date="2017-04" db="EMBL/GenBank/DDBJ databases">
        <authorList>
            <person name="Afonso C.L."/>
            <person name="Miller P.J."/>
            <person name="Scott M.A."/>
            <person name="Spackman E."/>
            <person name="Goraichik I."/>
            <person name="Dimitrov K.M."/>
            <person name="Suarez D.L."/>
            <person name="Swayne D.E."/>
        </authorList>
    </citation>
    <scope>NUCLEOTIDE SEQUENCE [LARGE SCALE GENOMIC DNA]</scope>
    <source>
        <strain evidence="1 2">USBA 355</strain>
    </source>
</reference>
<accession>A0A1Y6CSD7</accession>
<evidence type="ECO:0000313" key="2">
    <source>
        <dbReference type="Proteomes" id="UP000192917"/>
    </source>
</evidence>
<organism evidence="1 2">
    <name type="scientific">Tistlia consotensis USBA 355</name>
    <dbReference type="NCBI Taxonomy" id="560819"/>
    <lineage>
        <taxon>Bacteria</taxon>
        <taxon>Pseudomonadati</taxon>
        <taxon>Pseudomonadota</taxon>
        <taxon>Alphaproteobacteria</taxon>
        <taxon>Rhodospirillales</taxon>
        <taxon>Rhodovibrionaceae</taxon>
        <taxon>Tistlia</taxon>
    </lineage>
</organism>